<evidence type="ECO:0000259" key="1">
    <source>
        <dbReference type="Pfam" id="PF13649"/>
    </source>
</evidence>
<comment type="caution">
    <text evidence="2">The sequence shown here is derived from an EMBL/GenBank/DDBJ whole genome shotgun (WGS) entry which is preliminary data.</text>
</comment>
<dbReference type="InterPro" id="IPR041698">
    <property type="entry name" value="Methyltransf_25"/>
</dbReference>
<dbReference type="EMBL" id="JACHIG010000006">
    <property type="protein sequence ID" value="MBB5033498.1"/>
    <property type="molecule type" value="Genomic_DNA"/>
</dbReference>
<dbReference type="GO" id="GO:0008168">
    <property type="term" value="F:methyltransferase activity"/>
    <property type="evidence" value="ECO:0007669"/>
    <property type="project" value="UniProtKB-KW"/>
</dbReference>
<dbReference type="Proteomes" id="UP000590740">
    <property type="component" value="Unassembled WGS sequence"/>
</dbReference>
<name>A0A7W8DKR7_9BACT</name>
<reference evidence="2 3" key="1">
    <citation type="submission" date="2020-08" db="EMBL/GenBank/DDBJ databases">
        <title>Genomic Encyclopedia of Type Strains, Phase IV (KMG-IV): sequencing the most valuable type-strain genomes for metagenomic binning, comparative biology and taxonomic classification.</title>
        <authorList>
            <person name="Goeker M."/>
        </authorList>
    </citation>
    <scope>NUCLEOTIDE SEQUENCE [LARGE SCALE GENOMIC DNA]</scope>
    <source>
        <strain evidence="2 3">DSM 12252</strain>
    </source>
</reference>
<keyword evidence="2" id="KW-0489">Methyltransferase</keyword>
<evidence type="ECO:0000313" key="2">
    <source>
        <dbReference type="EMBL" id="MBB5033498.1"/>
    </source>
</evidence>
<accession>A0A7W8DKR7</accession>
<keyword evidence="3" id="KW-1185">Reference proteome</keyword>
<dbReference type="RefSeq" id="WP_184340422.1">
    <property type="nucleotide sequence ID" value="NZ_JACHIG010000006.1"/>
</dbReference>
<protein>
    <submittedName>
        <fullName evidence="2">SAM-dependent methyltransferase</fullName>
    </submittedName>
</protein>
<dbReference type="AlphaFoldDB" id="A0A7W8DKR7"/>
<dbReference type="InterPro" id="IPR029063">
    <property type="entry name" value="SAM-dependent_MTases_sf"/>
</dbReference>
<keyword evidence="2" id="KW-0808">Transferase</keyword>
<feature type="domain" description="Methyltransferase" evidence="1">
    <location>
        <begin position="154"/>
        <end position="251"/>
    </location>
</feature>
<evidence type="ECO:0000313" key="3">
    <source>
        <dbReference type="Proteomes" id="UP000590740"/>
    </source>
</evidence>
<dbReference type="GO" id="GO:0032259">
    <property type="term" value="P:methylation"/>
    <property type="evidence" value="ECO:0007669"/>
    <property type="project" value="UniProtKB-KW"/>
</dbReference>
<gene>
    <name evidence="2" type="ORF">HNQ65_003086</name>
</gene>
<sequence length="315" mass="35840">MPPTVLQESHTVRKNDFAPLIECDDLLRELIACGGPMPSDYAHMNRALRRLGDAVKAGVIAREDVIAYSHDITSRHLEGTMQARALGKKYGYSGDFEIIEAIYTMQIAQEPHLRRWDLYFHSQAAPNAVRNRKAYFHQLLNSHSAGRARTPLNVLNVASGPARDVREWVLDNPECEVFFDCVDAEAHAIERARKLCAPFGKRVEFYHRNVLRFLPTKGYELVWSAGLFDYLTDRTFVFLLKALMAVTKRGGEVVVGNFSDYNPSRDYMELLGDWVLHHRTSDQLRALALEAGAPADSIEVMWEPEGVNLFLHIRR</sequence>
<dbReference type="Gene3D" id="3.40.50.150">
    <property type="entry name" value="Vaccinia Virus protein VP39"/>
    <property type="match status" value="1"/>
</dbReference>
<dbReference type="SUPFAM" id="SSF53335">
    <property type="entry name" value="S-adenosyl-L-methionine-dependent methyltransferases"/>
    <property type="match status" value="1"/>
</dbReference>
<proteinExistence type="predicted"/>
<organism evidence="2 3">
    <name type="scientific">Prosthecobacter vanneervenii</name>
    <dbReference type="NCBI Taxonomy" id="48466"/>
    <lineage>
        <taxon>Bacteria</taxon>
        <taxon>Pseudomonadati</taxon>
        <taxon>Verrucomicrobiota</taxon>
        <taxon>Verrucomicrobiia</taxon>
        <taxon>Verrucomicrobiales</taxon>
        <taxon>Verrucomicrobiaceae</taxon>
        <taxon>Prosthecobacter</taxon>
    </lineage>
</organism>
<dbReference type="Pfam" id="PF13649">
    <property type="entry name" value="Methyltransf_25"/>
    <property type="match status" value="1"/>
</dbReference>